<dbReference type="InterPro" id="IPR006171">
    <property type="entry name" value="TOPRIM_dom"/>
</dbReference>
<comment type="caution">
    <text evidence="2">The sequence shown here is derived from an EMBL/GenBank/DDBJ whole genome shotgun (WGS) entry which is preliminary data.</text>
</comment>
<dbReference type="PROSITE" id="PS50880">
    <property type="entry name" value="TOPRIM"/>
    <property type="match status" value="1"/>
</dbReference>
<feature type="domain" description="Toprim" evidence="1">
    <location>
        <begin position="5"/>
        <end position="89"/>
    </location>
</feature>
<gene>
    <name evidence="2" type="ORF">H8710_09675</name>
</gene>
<evidence type="ECO:0000313" key="3">
    <source>
        <dbReference type="Proteomes" id="UP000610760"/>
    </source>
</evidence>
<dbReference type="GO" id="GO:0043822">
    <property type="term" value="F:ribonuclease M5 activity"/>
    <property type="evidence" value="ECO:0007669"/>
    <property type="project" value="TreeGrafter"/>
</dbReference>
<protein>
    <submittedName>
        <fullName evidence="2">DUF4093 domain-containing protein</fullName>
    </submittedName>
</protein>
<dbReference type="InterPro" id="IPR025156">
    <property type="entry name" value="RNase_M5_C"/>
</dbReference>
<name>A0A926E6A5_9FIRM</name>
<dbReference type="Pfam" id="PF13331">
    <property type="entry name" value="DUF4093"/>
    <property type="match status" value="1"/>
</dbReference>
<dbReference type="PANTHER" id="PTHR39156:SF2">
    <property type="entry name" value="DNA PRIMASE (BACTERIAL TYPE) AND SMALL PRIMASE-LIKE PROTEINS"/>
    <property type="match status" value="1"/>
</dbReference>
<dbReference type="AlphaFoldDB" id="A0A926E6A5"/>
<dbReference type="EMBL" id="JACRSV010000003">
    <property type="protein sequence ID" value="MBC8560330.1"/>
    <property type="molecule type" value="Genomic_DNA"/>
</dbReference>
<dbReference type="SMART" id="SM00493">
    <property type="entry name" value="TOPRIM"/>
    <property type="match status" value="1"/>
</dbReference>
<reference evidence="2" key="1">
    <citation type="submission" date="2020-08" db="EMBL/GenBank/DDBJ databases">
        <title>Genome public.</title>
        <authorList>
            <person name="Liu C."/>
            <person name="Sun Q."/>
        </authorList>
    </citation>
    <scope>NUCLEOTIDE SEQUENCE</scope>
    <source>
        <strain evidence="2">NSJ-33</strain>
    </source>
</reference>
<dbReference type="GO" id="GO:0006364">
    <property type="term" value="P:rRNA processing"/>
    <property type="evidence" value="ECO:0007669"/>
    <property type="project" value="TreeGrafter"/>
</dbReference>
<dbReference type="Gene3D" id="3.40.1360.10">
    <property type="match status" value="1"/>
</dbReference>
<organism evidence="2 3">
    <name type="scientific">Fumia xinanensis</name>
    <dbReference type="NCBI Taxonomy" id="2763659"/>
    <lineage>
        <taxon>Bacteria</taxon>
        <taxon>Bacillati</taxon>
        <taxon>Bacillota</taxon>
        <taxon>Clostridia</taxon>
        <taxon>Eubacteriales</taxon>
        <taxon>Oscillospiraceae</taxon>
        <taxon>Fumia</taxon>
    </lineage>
</organism>
<dbReference type="Pfam" id="PF13662">
    <property type="entry name" value="Toprim_4"/>
    <property type="match status" value="1"/>
</dbReference>
<evidence type="ECO:0000313" key="2">
    <source>
        <dbReference type="EMBL" id="MBC8560330.1"/>
    </source>
</evidence>
<sequence>MIICKQPVIVEGKYDKIKLSALIDGTIIETNGFTIFKDKDKLEMLRVLAQKTGLIILTDSDAAGFKIRNYIRSAIPEGELIHVYIPDVYGKERRKAAPSKEGKLGVEGIDLQTLRQCFEKAGVTAEKTNGRREEITKADLFLWGLSGTDGACAKRQELLQKLNFPERMSTKALLPVLNTLFSKEEFLEVLQTIE</sequence>
<dbReference type="SUPFAM" id="SSF110455">
    <property type="entry name" value="Toprim domain"/>
    <property type="match status" value="1"/>
</dbReference>
<dbReference type="RefSeq" id="WP_249295337.1">
    <property type="nucleotide sequence ID" value="NZ_JACRSV010000003.1"/>
</dbReference>
<keyword evidence="3" id="KW-1185">Reference proteome</keyword>
<dbReference type="Proteomes" id="UP000610760">
    <property type="component" value="Unassembled WGS sequence"/>
</dbReference>
<dbReference type="PANTHER" id="PTHR39156">
    <property type="entry name" value="RIBONUCLEASE M5"/>
    <property type="match status" value="1"/>
</dbReference>
<accession>A0A926E6A5</accession>
<proteinExistence type="predicted"/>
<evidence type="ECO:0000259" key="1">
    <source>
        <dbReference type="PROSITE" id="PS50880"/>
    </source>
</evidence>